<proteinExistence type="predicted"/>
<protein>
    <submittedName>
        <fullName evidence="2">Uncharacterized protein</fullName>
    </submittedName>
</protein>
<keyword evidence="1" id="KW-0472">Membrane</keyword>
<dbReference type="EMBL" id="JAAGNC010000061">
    <property type="protein sequence ID" value="NEC55731.1"/>
    <property type="molecule type" value="Genomic_DNA"/>
</dbReference>
<evidence type="ECO:0000313" key="2">
    <source>
        <dbReference type="EMBL" id="NEC55731.1"/>
    </source>
</evidence>
<gene>
    <name evidence="2" type="ORF">G3I59_09025</name>
</gene>
<keyword evidence="3" id="KW-1185">Reference proteome</keyword>
<evidence type="ECO:0000256" key="1">
    <source>
        <dbReference type="SAM" id="Phobius"/>
    </source>
</evidence>
<evidence type="ECO:0000313" key="3">
    <source>
        <dbReference type="Proteomes" id="UP000470404"/>
    </source>
</evidence>
<comment type="caution">
    <text evidence="2">The sequence shown here is derived from an EMBL/GenBank/DDBJ whole genome shotgun (WGS) entry which is preliminary data.</text>
</comment>
<organism evidence="2 3">
    <name type="scientific">Amycolatopsis rubida</name>
    <dbReference type="NCBI Taxonomy" id="112413"/>
    <lineage>
        <taxon>Bacteria</taxon>
        <taxon>Bacillati</taxon>
        <taxon>Actinomycetota</taxon>
        <taxon>Actinomycetes</taxon>
        <taxon>Pseudonocardiales</taxon>
        <taxon>Pseudonocardiaceae</taxon>
        <taxon>Amycolatopsis</taxon>
    </lineage>
</organism>
<dbReference type="Proteomes" id="UP000470404">
    <property type="component" value="Unassembled WGS sequence"/>
</dbReference>
<reference evidence="2 3" key="1">
    <citation type="submission" date="2020-01" db="EMBL/GenBank/DDBJ databases">
        <title>Insect and environment-associated Actinomycetes.</title>
        <authorList>
            <person name="Currrie C."/>
            <person name="Chevrette M."/>
            <person name="Carlson C."/>
            <person name="Stubbendieck R."/>
            <person name="Wendt-Pienkowski E."/>
        </authorList>
    </citation>
    <scope>NUCLEOTIDE SEQUENCE [LARGE SCALE GENOMIC DNA]</scope>
    <source>
        <strain evidence="2 3">SID8386</strain>
    </source>
</reference>
<feature type="transmembrane region" description="Helical" evidence="1">
    <location>
        <begin position="90"/>
        <end position="108"/>
    </location>
</feature>
<accession>A0ABX0BJP6</accession>
<name>A0ABX0BJP6_9PSEU</name>
<keyword evidence="1" id="KW-0812">Transmembrane</keyword>
<sequence length="119" mass="12764">MEDPTQGPPTAVVDDDLDPAAVTTTLMAWLAGSREHITPEQARDAVTWLSDTMGIDTDDLTYAAGLIGHPDAPDVTFNEGVERYGGALQFTVYMILLSGALVATVAAGDPEWLRQFDLK</sequence>
<keyword evidence="1" id="KW-1133">Transmembrane helix</keyword>